<sequence length="790" mass="88837">MKNNFNKITVMLLISALSMFWLSVKAQVIQDVQNSFNQYKQSALQEKIFVHTDKTTYLPGEILWFKVYCVDGNDHKPLNLSKVVYVDVLDNNQNAVIQTKVAIKNGIGDGSLYIPVTISNGNYKFRAYTNWMKNFSSDFYFEKMVTFVNPLKSPEGSIKASELAYDIRFFPEGGNLVSGIESKVAFKAVNQNGKGIDLKGVVIDQHNDTVAKFKSLKFGMGSFSFTPASGNTYKAVIRIGNTAPVTKDLPVINTQGYVMKLTDNGSGQINISVSNTGSGNENIYLFVHTRQVVKAAESAMIANGTVNFKIDKNILGEGISHFTVFNSAKQPVCERLYFKRPAQQLFISAGADQQQYDIRKKVNINITAKDKADKPLKAEMSIAVYRTDSLQGVDQSEIFSYLWLGSELKGNIESVGYYLKNVNAETDEALDNLMLTQGWRRFQWNKVLDSKPAEFSFLPEYYGHIISAKIVNSEKGTPAKGIVTYLGVPGKRVQLYTALSDSLGRINYFTKDFYGPNEIIAQTNQLIDSTYRIDILTPFSDQYSKTTYPKFSFTEGTVSSLKEHSLGVQVANIYSGSFLKRYYDAIVDSSAYYGRPTNVYKLDDFTRFTTMEEDLREYVKEDNIINSRGNFHIKVITVNGFLEGEDPMVMVDGIPVFNLNKVFAIDPLKVKKLEVMAQRYFYGPTEQNGIFSFTTYKGDLGGVELDPRAIVVDYEGLQLQREFYSPVYNTQDQVSSRIPDYRNLLYWTPTITGQGVSFYTSDQQGKYVGVIQGITANGDAASQYFTFEVK</sequence>
<dbReference type="Proteomes" id="UP000317010">
    <property type="component" value="Unassembled WGS sequence"/>
</dbReference>
<evidence type="ECO:0000313" key="2">
    <source>
        <dbReference type="EMBL" id="TWI93911.1"/>
    </source>
</evidence>
<protein>
    <recommendedName>
        <fullName evidence="4">MG2 domain-containing protein</fullName>
    </recommendedName>
</protein>
<keyword evidence="3" id="KW-1185">Reference proteome</keyword>
<accession>A0A562TK57</accession>
<name>A0A562TK57_9SPHI</name>
<dbReference type="Gene3D" id="2.60.40.1930">
    <property type="match status" value="1"/>
</dbReference>
<dbReference type="EMBL" id="VLLI01000024">
    <property type="protein sequence ID" value="TWI93911.1"/>
    <property type="molecule type" value="Genomic_DNA"/>
</dbReference>
<dbReference type="AlphaFoldDB" id="A0A562TK57"/>
<evidence type="ECO:0000313" key="3">
    <source>
        <dbReference type="Proteomes" id="UP000317010"/>
    </source>
</evidence>
<reference evidence="2 3" key="1">
    <citation type="submission" date="2019-07" db="EMBL/GenBank/DDBJ databases">
        <title>Genomic Encyclopedia of Archaeal and Bacterial Type Strains, Phase II (KMG-II): from individual species to whole genera.</title>
        <authorList>
            <person name="Goeker M."/>
        </authorList>
    </citation>
    <scope>NUCLEOTIDE SEQUENCE [LARGE SCALE GENOMIC DNA]</scope>
    <source>
        <strain evidence="2 3">ATCC BAA-1854</strain>
    </source>
</reference>
<feature type="chain" id="PRO_5021973416" description="MG2 domain-containing protein" evidence="1">
    <location>
        <begin position="27"/>
        <end position="790"/>
    </location>
</feature>
<proteinExistence type="predicted"/>
<gene>
    <name evidence="2" type="ORF">JN11_04921</name>
</gene>
<keyword evidence="1" id="KW-0732">Signal</keyword>
<comment type="caution">
    <text evidence="2">The sequence shown here is derived from an EMBL/GenBank/DDBJ whole genome shotgun (WGS) entry which is preliminary data.</text>
</comment>
<feature type="signal peptide" evidence="1">
    <location>
        <begin position="1"/>
        <end position="26"/>
    </location>
</feature>
<dbReference type="OrthoDB" id="609485at2"/>
<organism evidence="2 3">
    <name type="scientific">Mucilaginibacter frigoritolerans</name>
    <dbReference type="NCBI Taxonomy" id="652788"/>
    <lineage>
        <taxon>Bacteria</taxon>
        <taxon>Pseudomonadati</taxon>
        <taxon>Bacteroidota</taxon>
        <taxon>Sphingobacteriia</taxon>
        <taxon>Sphingobacteriales</taxon>
        <taxon>Sphingobacteriaceae</taxon>
        <taxon>Mucilaginibacter</taxon>
    </lineage>
</organism>
<dbReference type="RefSeq" id="WP_144916861.1">
    <property type="nucleotide sequence ID" value="NZ_VLLI01000024.1"/>
</dbReference>
<evidence type="ECO:0008006" key="4">
    <source>
        <dbReference type="Google" id="ProtNLM"/>
    </source>
</evidence>
<evidence type="ECO:0000256" key="1">
    <source>
        <dbReference type="SAM" id="SignalP"/>
    </source>
</evidence>